<dbReference type="InterPro" id="IPR001478">
    <property type="entry name" value="PDZ"/>
</dbReference>
<dbReference type="PRINTS" id="PR00834">
    <property type="entry name" value="PROTEASES2C"/>
</dbReference>
<organism evidence="5 6">
    <name type="scientific">Lacipirellula parvula</name>
    <dbReference type="NCBI Taxonomy" id="2650471"/>
    <lineage>
        <taxon>Bacteria</taxon>
        <taxon>Pseudomonadati</taxon>
        <taxon>Planctomycetota</taxon>
        <taxon>Planctomycetia</taxon>
        <taxon>Pirellulales</taxon>
        <taxon>Lacipirellulaceae</taxon>
        <taxon>Lacipirellula</taxon>
    </lineage>
</organism>
<dbReference type="SUPFAM" id="SSF50156">
    <property type="entry name" value="PDZ domain-like"/>
    <property type="match status" value="2"/>
</dbReference>
<dbReference type="Proteomes" id="UP000326837">
    <property type="component" value="Chromosome"/>
</dbReference>
<dbReference type="KEGG" id="lpav:PLANPX_1963"/>
<dbReference type="InterPro" id="IPR043504">
    <property type="entry name" value="Peptidase_S1_PA_chymotrypsin"/>
</dbReference>
<dbReference type="AlphaFoldDB" id="A0A5K7XBW7"/>
<evidence type="ECO:0000256" key="2">
    <source>
        <dbReference type="ARBA" id="ARBA00022670"/>
    </source>
</evidence>
<accession>A0A5K7XBW7</accession>
<dbReference type="GO" id="GO:0004252">
    <property type="term" value="F:serine-type endopeptidase activity"/>
    <property type="evidence" value="ECO:0007669"/>
    <property type="project" value="InterPro"/>
</dbReference>
<dbReference type="InterPro" id="IPR036034">
    <property type="entry name" value="PDZ_sf"/>
</dbReference>
<dbReference type="PANTHER" id="PTHR43343:SF3">
    <property type="entry name" value="PROTEASE DO-LIKE 8, CHLOROPLASTIC"/>
    <property type="match status" value="1"/>
</dbReference>
<dbReference type="PROSITE" id="PS50106">
    <property type="entry name" value="PDZ"/>
    <property type="match status" value="1"/>
</dbReference>
<evidence type="ECO:0000256" key="1">
    <source>
        <dbReference type="ARBA" id="ARBA00010541"/>
    </source>
</evidence>
<dbReference type="SMART" id="SM00228">
    <property type="entry name" value="PDZ"/>
    <property type="match status" value="2"/>
</dbReference>
<dbReference type="InterPro" id="IPR051201">
    <property type="entry name" value="Chloro_Bact_Ser_Proteases"/>
</dbReference>
<dbReference type="InterPro" id="IPR009003">
    <property type="entry name" value="Peptidase_S1_PA"/>
</dbReference>
<evidence type="ECO:0000256" key="3">
    <source>
        <dbReference type="ARBA" id="ARBA00022801"/>
    </source>
</evidence>
<evidence type="ECO:0000259" key="4">
    <source>
        <dbReference type="PROSITE" id="PS50106"/>
    </source>
</evidence>
<dbReference type="Gene3D" id="2.40.10.10">
    <property type="entry name" value="Trypsin-like serine proteases"/>
    <property type="match status" value="2"/>
</dbReference>
<comment type="similarity">
    <text evidence="1">Belongs to the peptidase S1C family.</text>
</comment>
<dbReference type="Pfam" id="PF13180">
    <property type="entry name" value="PDZ_2"/>
    <property type="match status" value="1"/>
</dbReference>
<keyword evidence="3" id="KW-0378">Hydrolase</keyword>
<dbReference type="InterPro" id="IPR001940">
    <property type="entry name" value="Peptidase_S1C"/>
</dbReference>
<dbReference type="Pfam" id="PF13365">
    <property type="entry name" value="Trypsin_2"/>
    <property type="match status" value="1"/>
</dbReference>
<feature type="domain" description="PDZ" evidence="4">
    <location>
        <begin position="369"/>
        <end position="446"/>
    </location>
</feature>
<dbReference type="EMBL" id="AP021861">
    <property type="protein sequence ID" value="BBO32351.1"/>
    <property type="molecule type" value="Genomic_DNA"/>
</dbReference>
<dbReference type="RefSeq" id="WP_152098333.1">
    <property type="nucleotide sequence ID" value="NZ_AP021861.1"/>
</dbReference>
<name>A0A5K7XBW7_9BACT</name>
<sequence>MPILRLLSRRASRPVLWPLALAVSIGTLPPQYTLASPADRMTPVVAAVRNAAPAVVNIQGQKSVTDPLVAGRTTPASREVNGMGTGVVIDSRGYILTNFHVVDGVRQINVTLDGGQAYVAQLVANDRETDLAVIRIKTPQPLPTIHIGTSQDLMTGETVIALGNAYGYEHTVTSGIISALHRNVQVNETQQYLDLIQTDASINPGNSGGPLMNLDGDMIGLNVAVRAGAQGIGFAIPIDKALDVATRLIKVEKLESYWHGITPLAADGPTGPVTIARIERDSPAEISGLARGDRLEQIGTTQIDRPLDVERALLGRRAGERVPVLVQRDGQQVALDMVVAAKPGPGRSRVAESNSQLGPFQQATWDAFGLTLEPVSKSTLTDRGLPLDGGMRVVSVKPGSSAATQGVVAGDILVQIHRWYTTSEEDVQFILNRADAVAKLGPVRFDIVRGGERFFGQLALSTSGGETTRR</sequence>
<keyword evidence="2 5" id="KW-0645">Protease</keyword>
<evidence type="ECO:0000313" key="6">
    <source>
        <dbReference type="Proteomes" id="UP000326837"/>
    </source>
</evidence>
<reference evidence="6" key="1">
    <citation type="submission" date="2019-10" db="EMBL/GenBank/DDBJ databases">
        <title>Lacipirellula parvula gen. nov., sp. nov., representing a lineage of planctomycetes widespread in freshwater anoxic habitats, and description of the family Lacipirellulaceae.</title>
        <authorList>
            <person name="Dedysh S.N."/>
            <person name="Kulichevskaya I.S."/>
            <person name="Beletsky A.V."/>
            <person name="Rakitin A.L."/>
            <person name="Mardanov A.V."/>
            <person name="Ivanova A.A."/>
            <person name="Saltykova V.X."/>
            <person name="Rijpstra W.I.C."/>
            <person name="Sinninghe Damste J.S."/>
            <person name="Ravin N.V."/>
        </authorList>
    </citation>
    <scope>NUCLEOTIDE SEQUENCE [LARGE SCALE GENOMIC DNA]</scope>
    <source>
        <strain evidence="6">PX69</strain>
    </source>
</reference>
<gene>
    <name evidence="5" type="ORF">PLANPX_1963</name>
</gene>
<dbReference type="Gene3D" id="2.30.42.10">
    <property type="match status" value="2"/>
</dbReference>
<proteinExistence type="inferred from homology"/>
<keyword evidence="6" id="KW-1185">Reference proteome</keyword>
<dbReference type="PANTHER" id="PTHR43343">
    <property type="entry name" value="PEPTIDASE S12"/>
    <property type="match status" value="1"/>
</dbReference>
<dbReference type="GO" id="GO:0006508">
    <property type="term" value="P:proteolysis"/>
    <property type="evidence" value="ECO:0007669"/>
    <property type="project" value="UniProtKB-KW"/>
</dbReference>
<dbReference type="SUPFAM" id="SSF50494">
    <property type="entry name" value="Trypsin-like serine proteases"/>
    <property type="match status" value="1"/>
</dbReference>
<evidence type="ECO:0000313" key="5">
    <source>
        <dbReference type="EMBL" id="BBO32351.1"/>
    </source>
</evidence>
<protein>
    <submittedName>
        <fullName evidence="5">HtrA protease/chaperone protein</fullName>
    </submittedName>
</protein>